<dbReference type="AlphaFoldDB" id="A0A150ILY3"/>
<dbReference type="Proteomes" id="UP000092401">
    <property type="component" value="Unassembled WGS sequence"/>
</dbReference>
<dbReference type="SUPFAM" id="SSF143011">
    <property type="entry name" value="RelE-like"/>
    <property type="match status" value="1"/>
</dbReference>
<evidence type="ECO:0000313" key="2">
    <source>
        <dbReference type="EMBL" id="KYC48258.1"/>
    </source>
</evidence>
<dbReference type="EMBL" id="LNGE01000007">
    <property type="protein sequence ID" value="KYC45957.1"/>
    <property type="molecule type" value="Genomic_DNA"/>
</dbReference>
<evidence type="ECO:0008006" key="6">
    <source>
        <dbReference type="Google" id="ProtNLM"/>
    </source>
</evidence>
<accession>A0A150ITQ7</accession>
<gene>
    <name evidence="1" type="ORF">APG10_00367</name>
    <name evidence="2" type="ORF">APG11_00497</name>
    <name evidence="3" type="ORF">APG12_00478</name>
</gene>
<protein>
    <recommendedName>
        <fullName evidence="6">Plasmid stabilization system protein</fullName>
    </recommendedName>
</protein>
<proteinExistence type="predicted"/>
<accession>A0A150J1F8</accession>
<dbReference type="Proteomes" id="UP000092403">
    <property type="component" value="Unassembled WGS sequence"/>
</dbReference>
<comment type="caution">
    <text evidence="1">The sequence shown here is derived from an EMBL/GenBank/DDBJ whole genome shotgun (WGS) entry which is preliminary data.</text>
</comment>
<organism evidence="1 5">
    <name type="scientific">Candidatus Methanofastidiosum methylothiophilum</name>
    <dbReference type="NCBI Taxonomy" id="1705564"/>
    <lineage>
        <taxon>Archaea</taxon>
        <taxon>Methanobacteriati</taxon>
        <taxon>Methanobacteriota</taxon>
        <taxon>Stenosarchaea group</taxon>
        <taxon>Candidatus Methanofastidiosia</taxon>
        <taxon>Candidatus Methanofastidiosales</taxon>
        <taxon>Candidatus Methanofastidiosaceae</taxon>
        <taxon>Candidatus Methanofastidiosum</taxon>
    </lineage>
</organism>
<sequence>MSKKDKALYSQVINKINEVINSENPKHYKNLRNDLKEFKRVHISHFVLLFKINKDNSIKFDDLEHHDVVYLQNRL</sequence>
<evidence type="ECO:0000313" key="4">
    <source>
        <dbReference type="Proteomes" id="UP000091929"/>
    </source>
</evidence>
<name>A0A150ILY3_9EURY</name>
<evidence type="ECO:0000313" key="5">
    <source>
        <dbReference type="Proteomes" id="UP000092401"/>
    </source>
</evidence>
<dbReference type="InterPro" id="IPR035093">
    <property type="entry name" value="RelE/ParE_toxin_dom_sf"/>
</dbReference>
<evidence type="ECO:0000313" key="3">
    <source>
        <dbReference type="EMBL" id="KYC50915.1"/>
    </source>
</evidence>
<dbReference type="EMBL" id="LNGF01000008">
    <property type="protein sequence ID" value="KYC48258.1"/>
    <property type="molecule type" value="Genomic_DNA"/>
</dbReference>
<accession>A0A150ILY3</accession>
<evidence type="ECO:0000313" key="1">
    <source>
        <dbReference type="EMBL" id="KYC45957.1"/>
    </source>
</evidence>
<reference evidence="4 5" key="1">
    <citation type="journal article" date="2016" name="ISME J.">
        <title>Chasing the elusive Euryarchaeota class WSA2: genomes reveal a uniquely fastidious methyl-reducing methanogen.</title>
        <authorList>
            <person name="Nobu M.K."/>
            <person name="Narihiro T."/>
            <person name="Kuroda K."/>
            <person name="Mei R."/>
            <person name="Liu W.T."/>
        </authorList>
    </citation>
    <scope>NUCLEOTIDE SEQUENCE [LARGE SCALE GENOMIC DNA]</scope>
    <source>
        <strain evidence="1">B03fssc0709_Meth_Bin005</strain>
        <strain evidence="2">B15fssc0709_Meth_Bin003</strain>
        <strain evidence="3">BMIXfssc0709_Meth_Bin006</strain>
    </source>
</reference>
<dbReference type="Proteomes" id="UP000091929">
    <property type="component" value="Unassembled WGS sequence"/>
</dbReference>
<dbReference type="EMBL" id="LNJC01000006">
    <property type="protein sequence ID" value="KYC50915.1"/>
    <property type="molecule type" value="Genomic_DNA"/>
</dbReference>